<accession>A0A5C5XEM5</accession>
<evidence type="ECO:0000259" key="1">
    <source>
        <dbReference type="Pfam" id="PF25917"/>
    </source>
</evidence>
<dbReference type="PANTHER" id="PTHR30469:SF15">
    <property type="entry name" value="HLYD FAMILY OF SECRETION PROTEINS"/>
    <property type="match status" value="1"/>
</dbReference>
<dbReference type="AlphaFoldDB" id="A0A5C5XEM5"/>
<dbReference type="PANTHER" id="PTHR30469">
    <property type="entry name" value="MULTIDRUG RESISTANCE PROTEIN MDTA"/>
    <property type="match status" value="1"/>
</dbReference>
<feature type="domain" description="Multidrug resistance protein MdtA-like barrel-sandwich hybrid" evidence="1">
    <location>
        <begin position="41"/>
        <end position="193"/>
    </location>
</feature>
<evidence type="ECO:0000313" key="3">
    <source>
        <dbReference type="Proteomes" id="UP000316095"/>
    </source>
</evidence>
<dbReference type="Pfam" id="PF25917">
    <property type="entry name" value="BSH_RND"/>
    <property type="match status" value="1"/>
</dbReference>
<reference evidence="2 3" key="1">
    <citation type="submission" date="2019-02" db="EMBL/GenBank/DDBJ databases">
        <title>Deep-cultivation of Planctomycetes and their phenomic and genomic characterization uncovers novel biology.</title>
        <authorList>
            <person name="Wiegand S."/>
            <person name="Jogler M."/>
            <person name="Boedeker C."/>
            <person name="Pinto D."/>
            <person name="Vollmers J."/>
            <person name="Rivas-Marin E."/>
            <person name="Kohn T."/>
            <person name="Peeters S.H."/>
            <person name="Heuer A."/>
            <person name="Rast P."/>
            <person name="Oberbeckmann S."/>
            <person name="Bunk B."/>
            <person name="Jeske O."/>
            <person name="Meyerdierks A."/>
            <person name="Storesund J.E."/>
            <person name="Kallscheuer N."/>
            <person name="Luecker S."/>
            <person name="Lage O.M."/>
            <person name="Pohl T."/>
            <person name="Merkel B.J."/>
            <person name="Hornburger P."/>
            <person name="Mueller R.-W."/>
            <person name="Bruemmer F."/>
            <person name="Labrenz M."/>
            <person name="Spormann A.M."/>
            <person name="Op Den Camp H."/>
            <person name="Overmann J."/>
            <person name="Amann R."/>
            <person name="Jetten M.S.M."/>
            <person name="Mascher T."/>
            <person name="Medema M.H."/>
            <person name="Devos D.P."/>
            <person name="Kaster A.-K."/>
            <person name="Ovreas L."/>
            <person name="Rohde M."/>
            <person name="Galperin M.Y."/>
            <person name="Jogler C."/>
        </authorList>
    </citation>
    <scope>NUCLEOTIDE SEQUENCE [LARGE SCALE GENOMIC DNA]</scope>
    <source>
        <strain evidence="2 3">Pan54</strain>
    </source>
</reference>
<dbReference type="RefSeq" id="WP_165441710.1">
    <property type="nucleotide sequence ID" value="NZ_SJPG01000001.1"/>
</dbReference>
<dbReference type="GO" id="GO:1990281">
    <property type="term" value="C:efflux pump complex"/>
    <property type="evidence" value="ECO:0007669"/>
    <property type="project" value="TreeGrafter"/>
</dbReference>
<name>A0A5C5XEM5_9PLAN</name>
<keyword evidence="3" id="KW-1185">Reference proteome</keyword>
<evidence type="ECO:0000313" key="2">
    <source>
        <dbReference type="EMBL" id="TWT61487.1"/>
    </source>
</evidence>
<sequence>MIPRLIIAILAVVVFTGSVSAQVRGPIVIDRCVLKIRDHIEVSSTRAARIVELKIRLGNLVQKDDLLIQLDGEIAQANFQVAQQNATNNVEFRYAVKANELSQKEYQRAIQLNEEIPGARSQAEIEQLRLKAERSDLQVEQAQQHHQIAQINRELALLELKPYRIIAPISGQIVEIHKRVGEYVQPGEVIAEIVSMEEMLVEGYIPLNKAWQVRPGTPISGSISLPKLAENIGQRTSYQGQILLVDSTIDDLSQSVRFVGILNNETGLLRAGVPMKIEIHNQQAAHP</sequence>
<dbReference type="GO" id="GO:0015562">
    <property type="term" value="F:efflux transmembrane transporter activity"/>
    <property type="evidence" value="ECO:0007669"/>
    <property type="project" value="TreeGrafter"/>
</dbReference>
<dbReference type="SUPFAM" id="SSF111369">
    <property type="entry name" value="HlyD-like secretion proteins"/>
    <property type="match status" value="1"/>
</dbReference>
<dbReference type="Gene3D" id="1.10.287.470">
    <property type="entry name" value="Helix hairpin bin"/>
    <property type="match status" value="1"/>
</dbReference>
<dbReference type="EMBL" id="SJPG01000001">
    <property type="protein sequence ID" value="TWT61487.1"/>
    <property type="molecule type" value="Genomic_DNA"/>
</dbReference>
<dbReference type="Gene3D" id="2.40.50.100">
    <property type="match status" value="1"/>
</dbReference>
<dbReference type="InterPro" id="IPR058625">
    <property type="entry name" value="MdtA-like_BSH"/>
</dbReference>
<gene>
    <name evidence="2" type="primary">aaeA</name>
    <name evidence="2" type="ORF">Pan54_22230</name>
</gene>
<dbReference type="Gene3D" id="2.40.30.170">
    <property type="match status" value="1"/>
</dbReference>
<organism evidence="2 3">
    <name type="scientific">Rubinisphaera italica</name>
    <dbReference type="NCBI Taxonomy" id="2527969"/>
    <lineage>
        <taxon>Bacteria</taxon>
        <taxon>Pseudomonadati</taxon>
        <taxon>Planctomycetota</taxon>
        <taxon>Planctomycetia</taxon>
        <taxon>Planctomycetales</taxon>
        <taxon>Planctomycetaceae</taxon>
        <taxon>Rubinisphaera</taxon>
    </lineage>
</organism>
<comment type="caution">
    <text evidence="2">The sequence shown here is derived from an EMBL/GenBank/DDBJ whole genome shotgun (WGS) entry which is preliminary data.</text>
</comment>
<dbReference type="Proteomes" id="UP000316095">
    <property type="component" value="Unassembled WGS sequence"/>
</dbReference>
<protein>
    <submittedName>
        <fullName evidence="2">p-hydroxybenzoic acid efflux pump subunit AaeA</fullName>
    </submittedName>
</protein>
<proteinExistence type="predicted"/>